<dbReference type="GO" id="GO:0072686">
    <property type="term" value="C:mitotic spindle"/>
    <property type="evidence" value="ECO:0007669"/>
    <property type="project" value="TreeGrafter"/>
</dbReference>
<evidence type="ECO:0000256" key="3">
    <source>
        <dbReference type="ARBA" id="ARBA00022701"/>
    </source>
</evidence>
<dbReference type="InterPro" id="IPR047149">
    <property type="entry name" value="KIF11-like"/>
</dbReference>
<dbReference type="GO" id="GO:0090307">
    <property type="term" value="P:mitotic spindle assembly"/>
    <property type="evidence" value="ECO:0007669"/>
    <property type="project" value="TreeGrafter"/>
</dbReference>
<dbReference type="GO" id="GO:0051231">
    <property type="term" value="P:spindle elongation"/>
    <property type="evidence" value="ECO:0007669"/>
    <property type="project" value="TreeGrafter"/>
</dbReference>
<evidence type="ECO:0000313" key="12">
    <source>
        <dbReference type="Proteomes" id="UP000013827"/>
    </source>
</evidence>
<keyword evidence="4 9" id="KW-0547">Nucleotide-binding</keyword>
<evidence type="ECO:0000256" key="4">
    <source>
        <dbReference type="ARBA" id="ARBA00022741"/>
    </source>
</evidence>
<sequence>TGTGKTHTIEGRIDIPEEMGIIPRAAEHIFTALQGEHVLESTCTVSYLEIYNEVLHDLLSPADEPGAKLAIVDDSKQGKGVHCAGLLTHEVNTPEDVLRILRAAQDRRKIGETKMNKESSRSHCLFTLTVNLREKTPDGMEIARVGKLHMVDLAGSECAKTSGVGAQDRTRMREAMNINQSLLTLGRVITSLREKQGRIPYRDSKLTRLLQARRCPDLGGRCKTCIIATLSPSILCCEESLSTLNYAQSAHGIENKP</sequence>
<evidence type="ECO:0000256" key="6">
    <source>
        <dbReference type="ARBA" id="ARBA00023175"/>
    </source>
</evidence>
<dbReference type="GO" id="GO:0005524">
    <property type="term" value="F:ATP binding"/>
    <property type="evidence" value="ECO:0007669"/>
    <property type="project" value="UniProtKB-KW"/>
</dbReference>
<keyword evidence="12" id="KW-1185">Reference proteome</keyword>
<dbReference type="SUPFAM" id="SSF52540">
    <property type="entry name" value="P-loop containing nucleoside triphosphate hydrolases"/>
    <property type="match status" value="1"/>
</dbReference>
<dbReference type="InterPro" id="IPR001752">
    <property type="entry name" value="Kinesin_motor_dom"/>
</dbReference>
<dbReference type="KEGG" id="ehx:EMIHUDRAFT_44664"/>
<dbReference type="GO" id="GO:0008574">
    <property type="term" value="F:plus-end-directed microtubule motor activity"/>
    <property type="evidence" value="ECO:0007669"/>
    <property type="project" value="TreeGrafter"/>
</dbReference>
<comment type="similarity">
    <text evidence="8 9">Belongs to the TRAFAC class myosin-kinesin ATPase superfamily. Kinesin family.</text>
</comment>
<dbReference type="HOGENOM" id="CLU_001485_2_0_1"/>
<dbReference type="EnsemblProtists" id="EOD30070">
    <property type="protein sequence ID" value="EOD30070"/>
    <property type="gene ID" value="EMIHUDRAFT_44664"/>
</dbReference>
<dbReference type="GO" id="GO:0007018">
    <property type="term" value="P:microtubule-based movement"/>
    <property type="evidence" value="ECO:0007669"/>
    <property type="project" value="InterPro"/>
</dbReference>
<dbReference type="PANTHER" id="PTHR47970">
    <property type="entry name" value="KINESIN-LIKE PROTEIN KIF11"/>
    <property type="match status" value="1"/>
</dbReference>
<dbReference type="PANTHER" id="PTHR47970:SF12">
    <property type="entry name" value="KINESIN FAMILY MEMBER 11"/>
    <property type="match status" value="1"/>
</dbReference>
<dbReference type="STRING" id="2903.R1ETZ9"/>
<dbReference type="PRINTS" id="PR00380">
    <property type="entry name" value="KINESINHEAVY"/>
</dbReference>
<proteinExistence type="inferred from homology"/>
<keyword evidence="3 9" id="KW-0493">Microtubule</keyword>
<dbReference type="GeneID" id="17275344"/>
<evidence type="ECO:0000256" key="7">
    <source>
        <dbReference type="ARBA" id="ARBA00023212"/>
    </source>
</evidence>
<reference evidence="11" key="2">
    <citation type="submission" date="2024-10" db="UniProtKB">
        <authorList>
            <consortium name="EnsemblProtists"/>
        </authorList>
    </citation>
    <scope>IDENTIFICATION</scope>
</reference>
<dbReference type="SMART" id="SM00129">
    <property type="entry name" value="KISc"/>
    <property type="match status" value="1"/>
</dbReference>
<keyword evidence="7" id="KW-0206">Cytoskeleton</keyword>
<dbReference type="InterPro" id="IPR027417">
    <property type="entry name" value="P-loop_NTPase"/>
</dbReference>
<dbReference type="AlphaFoldDB" id="A0A0D3K2T5"/>
<evidence type="ECO:0000256" key="5">
    <source>
        <dbReference type="ARBA" id="ARBA00022840"/>
    </source>
</evidence>
<dbReference type="eggNOG" id="KOG0243">
    <property type="taxonomic scope" value="Eukaryota"/>
</dbReference>
<accession>A0A0D3K2T5</accession>
<keyword evidence="2" id="KW-0963">Cytoplasm</keyword>
<evidence type="ECO:0000256" key="2">
    <source>
        <dbReference type="ARBA" id="ARBA00022490"/>
    </source>
</evidence>
<evidence type="ECO:0000256" key="8">
    <source>
        <dbReference type="PROSITE-ProRule" id="PRU00283"/>
    </source>
</evidence>
<dbReference type="Pfam" id="PF00225">
    <property type="entry name" value="Kinesin"/>
    <property type="match status" value="1"/>
</dbReference>
<dbReference type="PROSITE" id="PS00411">
    <property type="entry name" value="KINESIN_MOTOR_1"/>
    <property type="match status" value="1"/>
</dbReference>
<feature type="domain" description="Kinesin motor" evidence="10">
    <location>
        <begin position="1"/>
        <end position="253"/>
    </location>
</feature>
<dbReference type="PaxDb" id="2903-EOD30070"/>
<dbReference type="InterPro" id="IPR019821">
    <property type="entry name" value="Kinesin_motor_CS"/>
</dbReference>
<dbReference type="Proteomes" id="UP000013827">
    <property type="component" value="Unassembled WGS sequence"/>
</dbReference>
<evidence type="ECO:0000259" key="10">
    <source>
        <dbReference type="PROSITE" id="PS50067"/>
    </source>
</evidence>
<evidence type="ECO:0000256" key="1">
    <source>
        <dbReference type="ARBA" id="ARBA00004245"/>
    </source>
</evidence>
<dbReference type="Gene3D" id="3.40.850.10">
    <property type="entry name" value="Kinesin motor domain"/>
    <property type="match status" value="1"/>
</dbReference>
<organism evidence="11 12">
    <name type="scientific">Emiliania huxleyi (strain CCMP1516)</name>
    <dbReference type="NCBI Taxonomy" id="280463"/>
    <lineage>
        <taxon>Eukaryota</taxon>
        <taxon>Haptista</taxon>
        <taxon>Haptophyta</taxon>
        <taxon>Prymnesiophyceae</taxon>
        <taxon>Isochrysidales</taxon>
        <taxon>Noelaerhabdaceae</taxon>
        <taxon>Emiliania</taxon>
    </lineage>
</organism>
<dbReference type="GO" id="GO:0005876">
    <property type="term" value="C:spindle microtubule"/>
    <property type="evidence" value="ECO:0007669"/>
    <property type="project" value="TreeGrafter"/>
</dbReference>
<dbReference type="PROSITE" id="PS50067">
    <property type="entry name" value="KINESIN_MOTOR_2"/>
    <property type="match status" value="1"/>
</dbReference>
<dbReference type="InterPro" id="IPR036961">
    <property type="entry name" value="Kinesin_motor_dom_sf"/>
</dbReference>
<comment type="caution">
    <text evidence="8">Lacks conserved residue(s) required for the propagation of feature annotation.</text>
</comment>
<evidence type="ECO:0000256" key="9">
    <source>
        <dbReference type="RuleBase" id="RU000394"/>
    </source>
</evidence>
<name>A0A0D3K2T5_EMIH1</name>
<protein>
    <recommendedName>
        <fullName evidence="9">Kinesin-like protein</fullName>
    </recommendedName>
</protein>
<comment type="subcellular location">
    <subcellularLocation>
        <location evidence="1">Cytoplasm</location>
        <location evidence="1">Cytoskeleton</location>
    </subcellularLocation>
</comment>
<keyword evidence="6 9" id="KW-0505">Motor protein</keyword>
<evidence type="ECO:0000313" key="11">
    <source>
        <dbReference type="EnsemblProtists" id="EOD30070"/>
    </source>
</evidence>
<keyword evidence="5 9" id="KW-0067">ATP-binding</keyword>
<dbReference type="GO" id="GO:0008017">
    <property type="term" value="F:microtubule binding"/>
    <property type="evidence" value="ECO:0007669"/>
    <property type="project" value="InterPro"/>
</dbReference>
<dbReference type="RefSeq" id="XP_005782499.1">
    <property type="nucleotide sequence ID" value="XM_005782442.1"/>
</dbReference>
<dbReference type="OMA" id="LFDLANC"/>
<reference evidence="12" key="1">
    <citation type="journal article" date="2013" name="Nature">
        <title>Pan genome of the phytoplankton Emiliania underpins its global distribution.</title>
        <authorList>
            <person name="Read B.A."/>
            <person name="Kegel J."/>
            <person name="Klute M.J."/>
            <person name="Kuo A."/>
            <person name="Lefebvre S.C."/>
            <person name="Maumus F."/>
            <person name="Mayer C."/>
            <person name="Miller J."/>
            <person name="Monier A."/>
            <person name="Salamov A."/>
            <person name="Young J."/>
            <person name="Aguilar M."/>
            <person name="Claverie J.M."/>
            <person name="Frickenhaus S."/>
            <person name="Gonzalez K."/>
            <person name="Herman E.K."/>
            <person name="Lin Y.C."/>
            <person name="Napier J."/>
            <person name="Ogata H."/>
            <person name="Sarno A.F."/>
            <person name="Shmutz J."/>
            <person name="Schroeder D."/>
            <person name="de Vargas C."/>
            <person name="Verret F."/>
            <person name="von Dassow P."/>
            <person name="Valentin K."/>
            <person name="Van de Peer Y."/>
            <person name="Wheeler G."/>
            <person name="Dacks J.B."/>
            <person name="Delwiche C.F."/>
            <person name="Dyhrman S.T."/>
            <person name="Glockner G."/>
            <person name="John U."/>
            <person name="Richards T."/>
            <person name="Worden A.Z."/>
            <person name="Zhang X."/>
            <person name="Grigoriev I.V."/>
            <person name="Allen A.E."/>
            <person name="Bidle K."/>
            <person name="Borodovsky M."/>
            <person name="Bowler C."/>
            <person name="Brownlee C."/>
            <person name="Cock J.M."/>
            <person name="Elias M."/>
            <person name="Gladyshev V.N."/>
            <person name="Groth M."/>
            <person name="Guda C."/>
            <person name="Hadaegh A."/>
            <person name="Iglesias-Rodriguez M.D."/>
            <person name="Jenkins J."/>
            <person name="Jones B.M."/>
            <person name="Lawson T."/>
            <person name="Leese F."/>
            <person name="Lindquist E."/>
            <person name="Lobanov A."/>
            <person name="Lomsadze A."/>
            <person name="Malik S.B."/>
            <person name="Marsh M.E."/>
            <person name="Mackinder L."/>
            <person name="Mock T."/>
            <person name="Mueller-Roeber B."/>
            <person name="Pagarete A."/>
            <person name="Parker M."/>
            <person name="Probert I."/>
            <person name="Quesneville H."/>
            <person name="Raines C."/>
            <person name="Rensing S.A."/>
            <person name="Riano-Pachon D.M."/>
            <person name="Richier S."/>
            <person name="Rokitta S."/>
            <person name="Shiraiwa Y."/>
            <person name="Soanes D.M."/>
            <person name="van der Giezen M."/>
            <person name="Wahlund T.M."/>
            <person name="Williams B."/>
            <person name="Wilson W."/>
            <person name="Wolfe G."/>
            <person name="Wurch L.L."/>
        </authorList>
    </citation>
    <scope>NUCLEOTIDE SEQUENCE</scope>
</reference>